<dbReference type="Proteomes" id="UP000535589">
    <property type="component" value="Unassembled WGS sequence"/>
</dbReference>
<feature type="domain" description="Helicase C-terminal" evidence="4">
    <location>
        <begin position="1047"/>
        <end position="1203"/>
    </location>
</feature>
<keyword evidence="2" id="KW-0067">ATP-binding</keyword>
<keyword evidence="6" id="KW-1185">Reference proteome</keyword>
<sequence>MTQNRHLEFAPLLEQLQKRSERSVVSQYAFKSKALTSFLRNVLSSAPGSESALMADPVFEAMFPWQQADETMNSLKGSLLSEHLVDVLKGIEAPFKHQLTAWRSILEEGKSTLVSSGTGSGKTECFMVPILEDLVRQQKARKGKLIGTQALFLYPLNALINSQQERLSKWTKEFRGDIRFALYNGETERYRSKVKEQQLDHPEQVLSREELWQYPPSILVTNATMLEYMLVRKEDQQLIEQSKGMLKYIVLDEAHTYVGSQAAELALLLRRVMQAYGVGPGTDYPVQVIATSATIGEDTAEGNKTLAKYLAALAGVEDAEVEQKVKIVRGYRDIPKLPAIEIANLEFPFEHVGRLKALTREELYSTLGNYTLPRLLRQVFSNDLRVLEQFNLTPMPAYQLSTLHRVAKSVDSSITKQQVLTVLDLMTYAMNGEAFTPLRMHAYLRTTSGLWACSNQSCSHKHETLQSDDWSFGKVFTNLKHNCECGAPVFELVSCQGCGTSYLACEEKLHQGNTYLRPRILDFDEDEFVLDIEQPESDADEEIGGTGFERMLGEGGEPFKLGIGRENLGLLSPKEGNAINIGLLRPLQSADDGETRSHFRCGCCGEKETKSGGLFRYARLGAPFFLGDMIPTMLDFSPAPQEKDQRMGPSQGKRLLTFTDSRQGTARISARLQQDADRNTLRTLTYHELAETSTGDAGVDFSVEFEPLCKELDGHPMTAMTAAIIRKFLSGEEVPANERTMLESIPSMLPMWGKPEYVESFQQALKGTAKNSGVLLSWKQMAQQLANSRSDFDTMRGRLNKLSGLNLDKEQYADFCLYTEFGRRPKKTWSLESLGLVSVQYPALEKIITVPSEWKHLLTDTDSQVAEWRNFLKIILDFYLRENSAVFFDNEHYQRWMGARFPRKILRGPAVDFAEQRRDLLWPKFRKKQHNRIIKLLVAAFPQIIPEEAFWRESVNHLMVSAWEAIKPMLHSLESGYQLNLKEQVVFATPKKVWICPYTRKALDVTLRGYSPYLPNKDIRDVFKATQVEMPAIPNKHWRNEDDSTIPKAERLAWLESNPVVLEARQQNMWPNRSDRIAAKESWYRLEEHSAQQSSEVNKSNEALFKEGKVNVLNCSTTMEMGVDIGGMSIVAMNNVPPAPANYLQRAGRAGRRGETAAAAVTLCKNTAHGMEVFENTLWPFVVTCQPPQVRLESEAIALRHINAFALGSFLHQKSNDATKLNCEWFFEGDVSQCEKFVLWLKDLAQEGNSSDWAKGAERIAKGTAIAHLSTNALLIKVISSIEFVQERWLDQLQIMLDNIELLKNEDKNWQNSPAGKAVLFQLRDFRGEYLFSSLASKAFLPGHGFPVGVVNFNYQTIEDLNFKKISENDAKAIAAPEKERKSSRNFASMPSRDLPTALREYAPGADVVLGGKVYRSAGVMLGKVLASGQELKGDSQHLPFFWHCSSCGAGATQQTMPRVCTHCGSKLKQDDINRYLQPIGFATDIRYQSHNDVNQPKQMPFKQPRVLLPVSQWLPLPDPSMGRYRFSNKGEIYHYSNGECDLGYSVCLSCGRTESQSQEGRKPRSLINPELENTHYRLRGGKATNDGDGREAKLCHGSVITDLQLGYSAQTDVIEIQLKDMDGISISNDTEAWSLVVALREGLARHLGIETSELGLSVQQAQDEREEFTYSLFIFDKSAGGAGYAVQLVDCWKAVFEKARDVLDCKCDKACHNCLLSYDTQFFIDKLDHTEASRWVSFEMVNRLELGSHLKYLGENSVFETLSMTDRLRLELSKGNVLRCGVLLSGNAAEWQLDRWPLFEDMIRYAANNDGNVQLMLTKEDMEQLDSSVKSQLAGLQMLPGAAVDIRIVDEKYLSAKDGKRIAWLDKGSTFIEWAAAPNVDTSLSGAWGRVSDGVVVSANQVECALANVGESVQLEALQPMNPATDVRITFTTEFDGSIDSFGERFWSVLSKHHPDIVNTVRAGTKVKRVSYNDRFLKSPVTVRLIGEIITKINEYADCTNASLLVSANSLETQESYSQRIFQDWNDNIARENVLRILLNDGYLGQSWEGEISFFAGGYGEVGHGRELEIEFEDGTTAYVLFDYGLGFWRVDGYSSFDFFDEEERQAQKLAAMKYDLVAPETMSSYMIVGFK</sequence>
<dbReference type="Pfam" id="PF00270">
    <property type="entry name" value="DEAD"/>
    <property type="match status" value="1"/>
</dbReference>
<evidence type="ECO:0000313" key="5">
    <source>
        <dbReference type="EMBL" id="NLS14834.1"/>
    </source>
</evidence>
<dbReference type="SUPFAM" id="SSF52540">
    <property type="entry name" value="P-loop containing nucleoside triphosphate hydrolases"/>
    <property type="match status" value="2"/>
</dbReference>
<dbReference type="SMART" id="SM00487">
    <property type="entry name" value="DEXDc"/>
    <property type="match status" value="1"/>
</dbReference>
<keyword evidence="5" id="KW-0347">Helicase</keyword>
<dbReference type="GO" id="GO:0043138">
    <property type="term" value="F:3'-5' DNA helicase activity"/>
    <property type="evidence" value="ECO:0007669"/>
    <property type="project" value="TreeGrafter"/>
</dbReference>
<name>A0A7X8TU01_9VIBR</name>
<evidence type="ECO:0000259" key="4">
    <source>
        <dbReference type="PROSITE" id="PS51194"/>
    </source>
</evidence>
<comment type="caution">
    <text evidence="5">The sequence shown here is derived from an EMBL/GenBank/DDBJ whole genome shotgun (WGS) entry which is preliminary data.</text>
</comment>
<dbReference type="GO" id="GO:0006289">
    <property type="term" value="P:nucleotide-excision repair"/>
    <property type="evidence" value="ECO:0007669"/>
    <property type="project" value="TreeGrafter"/>
</dbReference>
<evidence type="ECO:0000256" key="2">
    <source>
        <dbReference type="ARBA" id="ARBA00022840"/>
    </source>
</evidence>
<dbReference type="InterPro" id="IPR018973">
    <property type="entry name" value="MZB"/>
</dbReference>
<dbReference type="GO" id="GO:0036297">
    <property type="term" value="P:interstrand cross-link repair"/>
    <property type="evidence" value="ECO:0007669"/>
    <property type="project" value="TreeGrafter"/>
</dbReference>
<evidence type="ECO:0000256" key="1">
    <source>
        <dbReference type="ARBA" id="ARBA00022741"/>
    </source>
</evidence>
<dbReference type="InterPro" id="IPR027417">
    <property type="entry name" value="P-loop_NTPase"/>
</dbReference>
<dbReference type="GO" id="GO:0005524">
    <property type="term" value="F:ATP binding"/>
    <property type="evidence" value="ECO:0007669"/>
    <property type="project" value="UniProtKB-KW"/>
</dbReference>
<dbReference type="PANTHER" id="PTHR47957">
    <property type="entry name" value="ATP-DEPENDENT HELICASE HRQ1"/>
    <property type="match status" value="1"/>
</dbReference>
<dbReference type="InterPro" id="IPR011545">
    <property type="entry name" value="DEAD/DEAH_box_helicase_dom"/>
</dbReference>
<dbReference type="Pfam" id="PF09369">
    <property type="entry name" value="MZB"/>
    <property type="match status" value="1"/>
</dbReference>
<reference evidence="5 6" key="1">
    <citation type="submission" date="2020-04" db="EMBL/GenBank/DDBJ databases">
        <title>Vibrio sp. SM6, a novel species isolated from seawater.</title>
        <authorList>
            <person name="Wang X."/>
        </authorList>
    </citation>
    <scope>NUCLEOTIDE SEQUENCE [LARGE SCALE GENOMIC DNA]</scope>
    <source>
        <strain evidence="5 6">SM6</strain>
    </source>
</reference>
<gene>
    <name evidence="5" type="ORF">HGP28_18405</name>
</gene>
<protein>
    <submittedName>
        <fullName evidence="5">DEAD/DEAH box helicase</fullName>
    </submittedName>
</protein>
<dbReference type="GO" id="GO:0003676">
    <property type="term" value="F:nucleic acid binding"/>
    <property type="evidence" value="ECO:0007669"/>
    <property type="project" value="InterPro"/>
</dbReference>
<accession>A0A7X8TU01</accession>
<keyword evidence="5" id="KW-0378">Hydrolase</keyword>
<dbReference type="Gene3D" id="3.40.50.300">
    <property type="entry name" value="P-loop containing nucleotide triphosphate hydrolases"/>
    <property type="match status" value="2"/>
</dbReference>
<keyword evidence="1" id="KW-0547">Nucleotide-binding</keyword>
<dbReference type="SMART" id="SM00490">
    <property type="entry name" value="HELICc"/>
    <property type="match status" value="1"/>
</dbReference>
<evidence type="ECO:0000313" key="6">
    <source>
        <dbReference type="Proteomes" id="UP000535589"/>
    </source>
</evidence>
<evidence type="ECO:0000259" key="3">
    <source>
        <dbReference type="PROSITE" id="PS51192"/>
    </source>
</evidence>
<dbReference type="PROSITE" id="PS51192">
    <property type="entry name" value="HELICASE_ATP_BIND_1"/>
    <property type="match status" value="1"/>
</dbReference>
<dbReference type="PROSITE" id="PS51194">
    <property type="entry name" value="HELICASE_CTER"/>
    <property type="match status" value="1"/>
</dbReference>
<dbReference type="InterPro" id="IPR014001">
    <property type="entry name" value="Helicase_ATP-bd"/>
</dbReference>
<dbReference type="EMBL" id="JABAIK010000031">
    <property type="protein sequence ID" value="NLS14834.1"/>
    <property type="molecule type" value="Genomic_DNA"/>
</dbReference>
<organism evidence="5 6">
    <name type="scientific">Vibrio agarilyticus</name>
    <dbReference type="NCBI Taxonomy" id="2726741"/>
    <lineage>
        <taxon>Bacteria</taxon>
        <taxon>Pseudomonadati</taxon>
        <taxon>Pseudomonadota</taxon>
        <taxon>Gammaproteobacteria</taxon>
        <taxon>Vibrionales</taxon>
        <taxon>Vibrionaceae</taxon>
        <taxon>Vibrio</taxon>
    </lineage>
</organism>
<proteinExistence type="predicted"/>
<dbReference type="InterPro" id="IPR001650">
    <property type="entry name" value="Helicase_C-like"/>
</dbReference>
<feature type="domain" description="Helicase ATP-binding" evidence="3">
    <location>
        <begin position="103"/>
        <end position="313"/>
    </location>
</feature>
<dbReference type="PANTHER" id="PTHR47957:SF3">
    <property type="entry name" value="ATP-DEPENDENT HELICASE HRQ1"/>
    <property type="match status" value="1"/>
</dbReference>
<dbReference type="Pfam" id="PF00271">
    <property type="entry name" value="Helicase_C"/>
    <property type="match status" value="1"/>
</dbReference>